<evidence type="ECO:0000256" key="2">
    <source>
        <dbReference type="ARBA" id="ARBA00023315"/>
    </source>
</evidence>
<evidence type="ECO:0000256" key="1">
    <source>
        <dbReference type="ARBA" id="ARBA00022679"/>
    </source>
</evidence>
<dbReference type="PROSITE" id="PS51186">
    <property type="entry name" value="GNAT"/>
    <property type="match status" value="1"/>
</dbReference>
<proteinExistence type="predicted"/>
<dbReference type="Pfam" id="PF13508">
    <property type="entry name" value="Acetyltransf_7"/>
    <property type="match status" value="1"/>
</dbReference>
<dbReference type="Proteomes" id="UP000630887">
    <property type="component" value="Unassembled WGS sequence"/>
</dbReference>
<dbReference type="CDD" id="cd04301">
    <property type="entry name" value="NAT_SF"/>
    <property type="match status" value="1"/>
</dbReference>
<protein>
    <recommendedName>
        <fullName evidence="3">N-acetyltransferase domain-containing protein</fullName>
    </recommendedName>
</protein>
<dbReference type="EMBL" id="BONI01000007">
    <property type="protein sequence ID" value="GIG04430.1"/>
    <property type="molecule type" value="Genomic_DNA"/>
</dbReference>
<dbReference type="RefSeq" id="WP_203689200.1">
    <property type="nucleotide sequence ID" value="NZ_BAAALC010000107.1"/>
</dbReference>
<comment type="caution">
    <text evidence="4">The sequence shown here is derived from an EMBL/GenBank/DDBJ whole genome shotgun (WGS) entry which is preliminary data.</text>
</comment>
<gene>
    <name evidence="4" type="ORF">Cco03nite_11300</name>
</gene>
<reference evidence="4 5" key="1">
    <citation type="submission" date="2021-01" db="EMBL/GenBank/DDBJ databases">
        <title>Whole genome shotgun sequence of Catellatospora coxensis NBRC 107359.</title>
        <authorList>
            <person name="Komaki H."/>
            <person name="Tamura T."/>
        </authorList>
    </citation>
    <scope>NUCLEOTIDE SEQUENCE [LARGE SCALE GENOMIC DNA]</scope>
    <source>
        <strain evidence="4 5">NBRC 107359</strain>
    </source>
</reference>
<evidence type="ECO:0000313" key="4">
    <source>
        <dbReference type="EMBL" id="GIG04430.1"/>
    </source>
</evidence>
<dbReference type="PANTHER" id="PTHR43877">
    <property type="entry name" value="AMINOALKYLPHOSPHONATE N-ACETYLTRANSFERASE-RELATED-RELATED"/>
    <property type="match status" value="1"/>
</dbReference>
<dbReference type="Gene3D" id="3.40.630.30">
    <property type="match status" value="1"/>
</dbReference>
<evidence type="ECO:0000313" key="5">
    <source>
        <dbReference type="Proteomes" id="UP000630887"/>
    </source>
</evidence>
<keyword evidence="2" id="KW-0012">Acyltransferase</keyword>
<name>A0A8J3KNN1_9ACTN</name>
<evidence type="ECO:0000259" key="3">
    <source>
        <dbReference type="PROSITE" id="PS51186"/>
    </source>
</evidence>
<keyword evidence="1" id="KW-0808">Transferase</keyword>
<dbReference type="AlphaFoldDB" id="A0A8J3KNN1"/>
<keyword evidence="5" id="KW-1185">Reference proteome</keyword>
<organism evidence="4 5">
    <name type="scientific">Catellatospora coxensis</name>
    <dbReference type="NCBI Taxonomy" id="310354"/>
    <lineage>
        <taxon>Bacteria</taxon>
        <taxon>Bacillati</taxon>
        <taxon>Actinomycetota</taxon>
        <taxon>Actinomycetes</taxon>
        <taxon>Micromonosporales</taxon>
        <taxon>Micromonosporaceae</taxon>
        <taxon>Catellatospora</taxon>
    </lineage>
</organism>
<dbReference type="SUPFAM" id="SSF55729">
    <property type="entry name" value="Acyl-CoA N-acyltransferases (Nat)"/>
    <property type="match status" value="1"/>
</dbReference>
<sequence length="180" mass="20641">MFEMGLALPADLDAILDLYREAQAWLKSKGLGQWQPAGVSQVQHLKQVRERIERAILTGTCYVARQDSRVVATLTLDEFADPEFWAPEDRPEEALYVHRMIVSRQAAGRDTGKALLDWAAAEAARQGKRWLRLDAWQTNHALHRYYVRQGFRHVRTMNYGHRGSGALFEREVGEVSSYRS</sequence>
<dbReference type="InterPro" id="IPR000182">
    <property type="entry name" value="GNAT_dom"/>
</dbReference>
<feature type="domain" description="N-acetyltransferase" evidence="3">
    <location>
        <begin position="2"/>
        <end position="173"/>
    </location>
</feature>
<dbReference type="InterPro" id="IPR050832">
    <property type="entry name" value="Bact_Acetyltransf"/>
</dbReference>
<dbReference type="PANTHER" id="PTHR43877:SF2">
    <property type="entry name" value="AMINOALKYLPHOSPHONATE N-ACETYLTRANSFERASE-RELATED"/>
    <property type="match status" value="1"/>
</dbReference>
<dbReference type="InterPro" id="IPR016181">
    <property type="entry name" value="Acyl_CoA_acyltransferase"/>
</dbReference>
<dbReference type="GO" id="GO:0016747">
    <property type="term" value="F:acyltransferase activity, transferring groups other than amino-acyl groups"/>
    <property type="evidence" value="ECO:0007669"/>
    <property type="project" value="InterPro"/>
</dbReference>
<accession>A0A8J3KNN1</accession>